<dbReference type="InterPro" id="IPR056768">
    <property type="entry name" value="THU_Piezo"/>
</dbReference>
<feature type="region of interest" description="Disordered" evidence="1">
    <location>
        <begin position="1532"/>
        <end position="1574"/>
    </location>
</feature>
<feature type="transmembrane region" description="Helical" evidence="2">
    <location>
        <begin position="1903"/>
        <end position="1922"/>
    </location>
</feature>
<sequence>MCCFSPPGHTGRLLKSLLAISIIFLCSHFIFQLCLHTVPGLDDLLGHNCSDWEVLARHVGVTRLDIYDVSNTVRMVAPDFGMFLVSAICLGLCNRLLRQPQNNQTPRERLSRSTELIEQVEEEHEAEATGDGDTEDEEDNEDIQVSPQDGVLASRIKEAAHKLLEAVGKTLALLLLALAGITVPSGFSAVYYLVFVALCTWWACHFPINYVGLNTLSVMVGFFAGGHIICLYGYQSPFIQNIFPPVELWARLFGLKDFIVHSNCTGSVDDLILNQTHDWPVYVNPGILLLLYYAVISLLKLKNPNTERKADGERGALEKAACKDLEMAEAESWSKERDSAGEETKPMLSRSSEAAETDPQGCTVHIIQPGSGQTPDSKADAPKEQSPLHLLGHVILNQSYICALIAMMVWSITYHSWLTFVLLLWACLIWMVRSRRQFAMLCSPFILLYAVTLCSLQYVWSMDLENELPKQLGFMRLSQLGLARAPYPCLNLGAMLLYTLTFWLLLHQFVTEQLLKRKRVTAALVEVTVPESGQSAEKNLLKCFGEQVMSFYAKYWIYVCGGMFIVVSFAGRLVVYKIVYMFLFLLCLIIFQVYYTLWRKLLNFFWWLVVAYTMLVLIAIYTYQFEDFPVYWRNLTSLTDEQLSAMGLEQFSVSELFTSILVPGFFLLACILQLHYFHRPFMHITDIARASSLANTPYRSNEPKEEEDAAASASEGEEEEDCTEDEGLTEVTLSKWDLVAQRLTVLFYKFSELLHQVQVFLWRLLELHVMKLVALYSVWVALKEVTVMNFLFVILWAFAVPFSRFHHMASCLCTIWTSIIIVCKMLYQLTIVNPEDYSVNCTQPLPNGTNLLEEEIQNSALYREPVDPANWFGIRKGHPNLGYIQNHLQVLVLLTFEAIVYRHQTFYRKRYQLEVPRNQTVFPDVWREHLDHSLLNCIKYFINYFFYKFGLEICFLLTVNVIGQRMNFMVIFHGCWLIVILTRRQRMKIAKVWPKYCLFLIFFLLWQYLLCLGMPPVLCIEYPWRWDKFVPVNSALIKWMYLPDFYTPPNATNLISDFLLLLCVSQQWKVFVNERKEEWYTVAGENTEQIEFPGDRPNLVPNFINCRSYLDMLKVVVFRYLFWFVLAIVFITGSTRISVFGLGYLMSCFYLLLFGTALLQKPVKARLVLWDCLIIYNITVILSKNLLSLLSCVFVQQMQNNFCWVIQLFSLVCTVKGYYNPREMDKGHDCPLPVEEAGIIWDSICFFFLLLQRRVFLSSYFLHVVCDLRASSLQASRGFELFMASIRKNMDFRHDTERRSLSQLKKQMERIRAKQERYHQGRKQSETDQENTGGEDGGKKVSSKKKIHWSRPWLDHASVLHSGDYYLFESDSEEEEESALEEQRPRKQSAFQLAYQAWVTSAKTALRERKKQQRQRTETEKMRPALKKGASVEERVGEPAIEHPEDPLTLTEEEEVPDEEHGGSNVVQRILDILKFLWVLFLAMLDGLIDWLGTLTKQYVDMSTVLWVERYILTQKLSKGEDVTRKALSFLHETGQDKKGPGTSPQPAGTTFDKGVDSQTSMASSGCEEEEGLSSMADCTDLITPLSTGYNTRTNSMEQVGWEESPSDKGSLEIQPTKRSRTASELLVCRPLTFPELSDSQRFFRSQTRPLRLLFALYHLVAGHSELLCYFIIILNNMVSASFISLFLPILVFLWAMLSIHRPSKRFWMTAIIFTEIMVVIKYLCQFGFFPWNSNSVLVRYDGKPFFPPRILGLEKSDSYIKYDLIQLLTLFFHRSLLMSYGLWDRKDLEPVEKPPKEKKESESEIQLSEDPDVKGSSSSLLRRRKRRQSQTSEVQGVYKPVKAFFHDILHTKYRAATDVYALMFLADVVDFVIIVFGFWAFGKHSAAADITSSLSDDQVPEAFLVMLLIQFSTMVIDRALYLRKTVLGKLIFQVILVIGIHVWMFFILPAVTERMFSLNTVAQLWYFVKCIYFALSAYQIRCGYPTRILGNFLTKKYNHVNLFLFQGFRLVPFLVELRAVMDWVWTDTTLSLSNWMCVEDIYANIFIIKCSRETEKKYPQPKGQKKKKMVKYGMGGLIIVFLICIIWFPLLFMSLVRSVVGVVNHPIDVTVTFKLGGYEVWKTSRCM</sequence>
<comment type="caution">
    <text evidence="7">The sequence shown here is derived from an EMBL/GenBank/DDBJ whole genome shotgun (WGS) entry which is preliminary data.</text>
</comment>
<feature type="transmembrane region" description="Helical" evidence="2">
    <location>
        <begin position="555"/>
        <end position="572"/>
    </location>
</feature>
<dbReference type="Pfam" id="PF23188">
    <property type="entry name" value="THU_Piezo1"/>
    <property type="match status" value="1"/>
</dbReference>
<feature type="transmembrane region" description="Helical" evidence="2">
    <location>
        <begin position="2073"/>
        <end position="2097"/>
    </location>
</feature>
<feature type="compositionally biased region" description="Basic and acidic residues" evidence="1">
    <location>
        <begin position="1312"/>
        <end position="1326"/>
    </location>
</feature>
<feature type="transmembrane region" description="Helical" evidence="2">
    <location>
        <begin position="163"/>
        <end position="183"/>
    </location>
</feature>
<feature type="transmembrane region" description="Helical" evidence="2">
    <location>
        <begin position="1765"/>
        <end position="1784"/>
    </location>
</feature>
<feature type="transmembrane region" description="Helical" evidence="2">
    <location>
        <begin position="1964"/>
        <end position="1981"/>
    </location>
</feature>
<organism evidence="7 8">
    <name type="scientific">Eleutherodactylus coqui</name>
    <name type="common">Puerto Rican coqui</name>
    <dbReference type="NCBI Taxonomy" id="57060"/>
    <lineage>
        <taxon>Eukaryota</taxon>
        <taxon>Metazoa</taxon>
        <taxon>Chordata</taxon>
        <taxon>Craniata</taxon>
        <taxon>Vertebrata</taxon>
        <taxon>Euteleostomi</taxon>
        <taxon>Amphibia</taxon>
        <taxon>Batrachia</taxon>
        <taxon>Anura</taxon>
        <taxon>Neobatrachia</taxon>
        <taxon>Hyloidea</taxon>
        <taxon>Eleutherodactylidae</taxon>
        <taxon>Eleutherodactylinae</taxon>
        <taxon>Eleutherodactylus</taxon>
        <taxon>Eleutherodactylus</taxon>
    </lineage>
</organism>
<feature type="transmembrane region" description="Helical" evidence="2">
    <location>
        <begin position="1860"/>
        <end position="1883"/>
    </location>
</feature>
<dbReference type="PANTHER" id="PTHR47049:SF5">
    <property type="entry name" value="PIEZO-TYPE MECHANOSENSITIVE ION CHANNEL COMPONENT"/>
    <property type="match status" value="1"/>
</dbReference>
<feature type="transmembrane region" description="Helical" evidence="2">
    <location>
        <begin position="578"/>
        <end position="597"/>
    </location>
</feature>
<feature type="domain" description="Piezo transmembrane helical unit" evidence="4">
    <location>
        <begin position="1664"/>
        <end position="1785"/>
    </location>
</feature>
<keyword evidence="2" id="KW-1133">Transmembrane helix</keyword>
<dbReference type="EMBL" id="WNTK01000012">
    <property type="protein sequence ID" value="KAG9475071.1"/>
    <property type="molecule type" value="Genomic_DNA"/>
</dbReference>
<dbReference type="InterPro" id="IPR056770">
    <property type="entry name" value="Piezo_THU9_anchor"/>
</dbReference>
<feature type="compositionally biased region" description="Acidic residues" evidence="1">
    <location>
        <begin position="704"/>
        <end position="728"/>
    </location>
</feature>
<name>A0A8J6K0P3_ELECQ</name>
<feature type="transmembrane region" description="Helical" evidence="2">
    <location>
        <begin position="805"/>
        <end position="827"/>
    </location>
</feature>
<feature type="transmembrane region" description="Helical" evidence="2">
    <location>
        <begin position="215"/>
        <end position="234"/>
    </location>
</feature>
<feature type="transmembrane region" description="Helical" evidence="2">
    <location>
        <begin position="941"/>
        <end position="962"/>
    </location>
</feature>
<feature type="compositionally biased region" description="Basic and acidic residues" evidence="1">
    <location>
        <begin position="1430"/>
        <end position="1446"/>
    </location>
</feature>
<feature type="transmembrane region" description="Helical" evidence="2">
    <location>
        <begin position="1139"/>
        <end position="1159"/>
    </location>
</feature>
<feature type="region of interest" description="Disordered" evidence="1">
    <location>
        <begin position="121"/>
        <end position="146"/>
    </location>
</feature>
<evidence type="ECO:0000313" key="8">
    <source>
        <dbReference type="Proteomes" id="UP000770717"/>
    </source>
</evidence>
<feature type="domain" description="Piezo TM1-24" evidence="5">
    <location>
        <begin position="7"/>
        <end position="683"/>
    </location>
</feature>
<keyword evidence="8" id="KW-1185">Reference proteome</keyword>
<feature type="region of interest" description="Disordered" evidence="1">
    <location>
        <begin position="330"/>
        <end position="359"/>
    </location>
</feature>
<dbReference type="Proteomes" id="UP000770717">
    <property type="component" value="Unassembled WGS sequence"/>
</dbReference>
<feature type="transmembrane region" description="Helical" evidence="2">
    <location>
        <begin position="968"/>
        <end position="984"/>
    </location>
</feature>
<feature type="region of interest" description="Disordered" evidence="1">
    <location>
        <begin position="1312"/>
        <end position="1343"/>
    </location>
</feature>
<reference evidence="7" key="1">
    <citation type="thesis" date="2020" institute="ProQuest LLC" country="789 East Eisenhower Parkway, Ann Arbor, MI, USA">
        <title>Comparative Genomics and Chromosome Evolution.</title>
        <authorList>
            <person name="Mudd A.B."/>
        </authorList>
    </citation>
    <scope>NUCLEOTIDE SEQUENCE</scope>
    <source>
        <strain evidence="7">HN-11 Male</strain>
        <tissue evidence="7">Kidney and liver</tissue>
    </source>
</reference>
<dbReference type="InterPro" id="IPR056769">
    <property type="entry name" value="Piezo_TM1-24"/>
</dbReference>
<feature type="transmembrane region" description="Helical" evidence="2">
    <location>
        <begin position="604"/>
        <end position="623"/>
    </location>
</feature>
<dbReference type="Pfam" id="PF24871">
    <property type="entry name" value="Piezo_TM1-24"/>
    <property type="match status" value="1"/>
</dbReference>
<dbReference type="GO" id="GO:0016020">
    <property type="term" value="C:membrane"/>
    <property type="evidence" value="ECO:0007669"/>
    <property type="project" value="InterPro"/>
</dbReference>
<keyword evidence="2" id="KW-0472">Membrane</keyword>
<evidence type="ECO:0000256" key="1">
    <source>
        <dbReference type="SAM" id="MobiDB-lite"/>
    </source>
</evidence>
<feature type="transmembrane region" description="Helical" evidence="2">
    <location>
        <begin position="1112"/>
        <end position="1132"/>
    </location>
</feature>
<keyword evidence="2" id="KW-0812">Transmembrane</keyword>
<protein>
    <recommendedName>
        <fullName evidence="9">Piezo-type mechanosensitive ion channel component</fullName>
    </recommendedName>
</protein>
<feature type="region of interest" description="Disordered" evidence="1">
    <location>
        <begin position="1406"/>
        <end position="1462"/>
    </location>
</feature>
<feature type="transmembrane region" description="Helical" evidence="2">
    <location>
        <begin position="1679"/>
        <end position="1700"/>
    </location>
</feature>
<feature type="region of interest" description="Disordered" evidence="1">
    <location>
        <begin position="1598"/>
        <end position="1618"/>
    </location>
</feature>
<evidence type="ECO:0000259" key="3">
    <source>
        <dbReference type="Pfam" id="PF15917"/>
    </source>
</evidence>
<evidence type="ECO:0000313" key="7">
    <source>
        <dbReference type="EMBL" id="KAG9475071.1"/>
    </source>
</evidence>
<feature type="transmembrane region" description="Helical" evidence="2">
    <location>
        <begin position="485"/>
        <end position="506"/>
    </location>
</feature>
<feature type="region of interest" description="Disordered" evidence="1">
    <location>
        <begin position="1793"/>
        <end position="1834"/>
    </location>
</feature>
<feature type="compositionally biased region" description="Basic and acidic residues" evidence="1">
    <location>
        <begin position="1793"/>
        <end position="1803"/>
    </location>
</feature>
<dbReference type="PANTHER" id="PTHR47049">
    <property type="entry name" value="PIEZO-TYPE MECHANOSENSITIVE ION CHANNEL HOMOLOG"/>
    <property type="match status" value="1"/>
</dbReference>
<evidence type="ECO:0000256" key="2">
    <source>
        <dbReference type="SAM" id="Phobius"/>
    </source>
</evidence>
<feature type="transmembrane region" description="Helical" evidence="2">
    <location>
        <begin position="1707"/>
        <end position="1730"/>
    </location>
</feature>
<feature type="transmembrane region" description="Helical" evidence="2">
    <location>
        <begin position="17"/>
        <end position="38"/>
    </location>
</feature>
<feature type="transmembrane region" description="Helical" evidence="2">
    <location>
        <begin position="1651"/>
        <end position="1673"/>
    </location>
</feature>
<evidence type="ECO:0008006" key="9">
    <source>
        <dbReference type="Google" id="ProtNLM"/>
    </source>
</evidence>
<dbReference type="InterPro" id="IPR031805">
    <property type="entry name" value="Piezo_TM25-28"/>
</dbReference>
<dbReference type="Pfam" id="PF15917">
    <property type="entry name" value="Piezo_TM25-28"/>
    <property type="match status" value="1"/>
</dbReference>
<feature type="transmembrane region" description="Helical" evidence="2">
    <location>
        <begin position="996"/>
        <end position="1018"/>
    </location>
</feature>
<feature type="domain" description="Piezo THU9 and anchor" evidence="6">
    <location>
        <begin position="1858"/>
        <end position="2095"/>
    </location>
</feature>
<feature type="transmembrane region" description="Helical" evidence="2">
    <location>
        <begin position="773"/>
        <end position="799"/>
    </location>
</feature>
<dbReference type="OrthoDB" id="303066at2759"/>
<feature type="compositionally biased region" description="Basic and acidic residues" evidence="1">
    <location>
        <begin position="330"/>
        <end position="345"/>
    </location>
</feature>
<dbReference type="Pfam" id="PF24874">
    <property type="entry name" value="Piezo_THU9_anchor"/>
    <property type="match status" value="1"/>
</dbReference>
<feature type="transmembrane region" description="Helical" evidence="2">
    <location>
        <begin position="80"/>
        <end position="97"/>
    </location>
</feature>
<feature type="transmembrane region" description="Helical" evidence="2">
    <location>
        <begin position="189"/>
        <end position="208"/>
    </location>
</feature>
<feature type="transmembrane region" description="Helical" evidence="2">
    <location>
        <begin position="438"/>
        <end position="460"/>
    </location>
</feature>
<feature type="transmembrane region" description="Helical" evidence="2">
    <location>
        <begin position="1931"/>
        <end position="1952"/>
    </location>
</feature>
<proteinExistence type="predicted"/>
<feature type="transmembrane region" description="Helical" evidence="2">
    <location>
        <begin position="388"/>
        <end position="408"/>
    </location>
</feature>
<evidence type="ECO:0000259" key="6">
    <source>
        <dbReference type="Pfam" id="PF24874"/>
    </source>
</evidence>
<dbReference type="InterPro" id="IPR027272">
    <property type="entry name" value="Piezo"/>
</dbReference>
<feature type="transmembrane region" description="Helical" evidence="2">
    <location>
        <begin position="279"/>
        <end position="299"/>
    </location>
</feature>
<feature type="transmembrane region" description="Helical" evidence="2">
    <location>
        <begin position="656"/>
        <end position="677"/>
    </location>
</feature>
<feature type="compositionally biased region" description="Acidic residues" evidence="1">
    <location>
        <begin position="121"/>
        <end position="142"/>
    </location>
</feature>
<feature type="region of interest" description="Disordered" evidence="1">
    <location>
        <begin position="696"/>
        <end position="728"/>
    </location>
</feature>
<evidence type="ECO:0000259" key="5">
    <source>
        <dbReference type="Pfam" id="PF24871"/>
    </source>
</evidence>
<feature type="domain" description="Piezo TM25-28" evidence="3">
    <location>
        <begin position="1098"/>
        <end position="1412"/>
    </location>
</feature>
<feature type="transmembrane region" description="Helical" evidence="2">
    <location>
        <begin position="1174"/>
        <end position="1195"/>
    </location>
</feature>
<evidence type="ECO:0000259" key="4">
    <source>
        <dbReference type="Pfam" id="PF23188"/>
    </source>
</evidence>
<feature type="transmembrane region" description="Helical" evidence="2">
    <location>
        <begin position="414"/>
        <end position="431"/>
    </location>
</feature>
<accession>A0A8J6K0P3</accession>
<feature type="region of interest" description="Disordered" evidence="1">
    <location>
        <begin position="365"/>
        <end position="384"/>
    </location>
</feature>
<dbReference type="GO" id="GO:0008381">
    <property type="term" value="F:mechanosensitive monoatomic ion channel activity"/>
    <property type="evidence" value="ECO:0007669"/>
    <property type="project" value="InterPro"/>
</dbReference>
<gene>
    <name evidence="7" type="ORF">GDO78_003496</name>
</gene>